<dbReference type="AlphaFoldDB" id="A0A093G2T5"/>
<dbReference type="Gene3D" id="3.90.1720.10">
    <property type="entry name" value="endopeptidase domain like (from Nostoc punctiforme)"/>
    <property type="match status" value="1"/>
</dbReference>
<dbReference type="EMBL" id="KL214718">
    <property type="protein sequence ID" value="KFV61094.1"/>
    <property type="molecule type" value="Genomic_DNA"/>
</dbReference>
<organism evidence="2 3">
    <name type="scientific">Dryobates pubescens</name>
    <name type="common">Downy woodpecker</name>
    <name type="synonym">Picoides pubescens</name>
    <dbReference type="NCBI Taxonomy" id="118200"/>
    <lineage>
        <taxon>Eukaryota</taxon>
        <taxon>Metazoa</taxon>
        <taxon>Chordata</taxon>
        <taxon>Craniata</taxon>
        <taxon>Vertebrata</taxon>
        <taxon>Euteleostomi</taxon>
        <taxon>Archelosauria</taxon>
        <taxon>Archosauria</taxon>
        <taxon>Dinosauria</taxon>
        <taxon>Saurischia</taxon>
        <taxon>Theropoda</taxon>
        <taxon>Coelurosauria</taxon>
        <taxon>Aves</taxon>
        <taxon>Neognathae</taxon>
        <taxon>Neoaves</taxon>
        <taxon>Telluraves</taxon>
        <taxon>Coraciimorphae</taxon>
        <taxon>Piciformes</taxon>
        <taxon>Picidae</taxon>
        <taxon>Dryobates</taxon>
    </lineage>
</organism>
<protein>
    <recommendedName>
        <fullName evidence="1">LRAT domain-containing protein</fullName>
    </recommendedName>
</protein>
<feature type="domain" description="LRAT" evidence="1">
    <location>
        <begin position="42"/>
        <end position="140"/>
    </location>
</feature>
<reference evidence="2 3" key="1">
    <citation type="submission" date="2014-04" db="EMBL/GenBank/DDBJ databases">
        <title>Genome evolution of avian class.</title>
        <authorList>
            <person name="Zhang G."/>
            <person name="Li C."/>
        </authorList>
    </citation>
    <scope>NUCLEOTIDE SEQUENCE [LARGE SCALE GENOMIC DNA]</scope>
    <source>
        <strain evidence="2">BGI_N307</strain>
    </source>
</reference>
<evidence type="ECO:0000259" key="1">
    <source>
        <dbReference type="PROSITE" id="PS51934"/>
    </source>
</evidence>
<feature type="non-terminal residue" evidence="2">
    <location>
        <position position="1"/>
    </location>
</feature>
<dbReference type="PROSITE" id="PS51934">
    <property type="entry name" value="LRAT"/>
    <property type="match status" value="1"/>
</dbReference>
<dbReference type="SUPFAM" id="SSF54001">
    <property type="entry name" value="Cysteine proteinases"/>
    <property type="match status" value="1"/>
</dbReference>
<gene>
    <name evidence="2" type="ORF">N307_11169</name>
</gene>
<feature type="non-terminal residue" evidence="2">
    <location>
        <position position="140"/>
    </location>
</feature>
<dbReference type="InterPro" id="IPR007053">
    <property type="entry name" value="LRAT_dom"/>
</dbReference>
<accession>A0A093G2T5</accession>
<keyword evidence="3" id="KW-1185">Reference proteome</keyword>
<sequence length="140" mass="16298">EMDFEMIKFLLFKCISQHGEVFYKVPEETVQPGDIVLVPMKDKKLLLSFYLHAAVYLGDGEVIHFQGRRDKNKPGRISKEGFHDMKDDRGKCEIWRKRGGVNLKELRRKVKEAMNSKAKYHLGTNNCIHFALWLLGLADF</sequence>
<name>A0A093G2T5_DRYPU</name>
<evidence type="ECO:0000313" key="2">
    <source>
        <dbReference type="EMBL" id="KFV61094.1"/>
    </source>
</evidence>
<dbReference type="InterPro" id="IPR038765">
    <property type="entry name" value="Papain-like_cys_pep_sf"/>
</dbReference>
<evidence type="ECO:0000313" key="3">
    <source>
        <dbReference type="Proteomes" id="UP000053875"/>
    </source>
</evidence>
<proteinExistence type="predicted"/>
<dbReference type="Proteomes" id="UP000053875">
    <property type="component" value="Unassembled WGS sequence"/>
</dbReference>
<dbReference type="Pfam" id="PF04970">
    <property type="entry name" value="LRAT"/>
    <property type="match status" value="1"/>
</dbReference>